<evidence type="ECO:0000256" key="3">
    <source>
        <dbReference type="ARBA" id="ARBA00005917"/>
    </source>
</evidence>
<dbReference type="PANTHER" id="PTHR43977">
    <property type="entry name" value="STRUCTURAL MAINTENANCE OF CHROMOSOMES PROTEIN 3"/>
    <property type="match status" value="1"/>
</dbReference>
<sequence length="1090" mass="125718">MKVSSMDCRRLKKIIRKECGSCLIVDCRPYFSFTNSSIKGSVNVNLNSLVVRRSRGGPVPLQFVIPDERALFRLREGSISAIVALDDRTSHWQKLKKDSVAQIVINTLSHLASGASICFLKGGYENFHSQYPELCTEVKTTDQSGTETEKRVSSHSEKLSHRKPDYDQGKPVEILPFLYLGSAYHASRQDYLSDLHITALLNVSRRDMHPTKGRYDYKWIPVEDSPMADISSHFQEAIEFIDQVKQSGGKVLVHCEAGISRSPTICMAYIMRTQKLRLDEAFEIIKQRRAVISPNFSFMGQLLQYESEVLSNTPALAATPEPATPCVTESASFFANDFSATFSTKSFEPPMFTLPTSCLQSPCSAKGDVVYGLCSDWAIWVLQVIIQGFRSYRDQTVVDPFSPKHNVIVGRNGSGKSNFFYAIQFVLSDEFSHLRPEQRLALLHEGTGPRVISAFVEIIFDNSDNRLPIDKEEVSLRRVIGAKKDQYFLDKKMVTKNDVMNLLESAGFSRSNPYYIVKQGKINQMATAPDSQRLKLLREVAGTRVYDERKEESISLMKETEGKREKINELLKYIEERLHTLEDEKEELAQYQKWDKMRRALEYTIYNQELNETRAKLDELSSKRETCGDKSRQLRDAQQDARDKVEETERVVRELKSKVSAMREEKEQLSAERQEQIKQRTKLELKAKDLQDELAGNSEQRKRLLKERQKLLEKIEEKQKELQETEPKFNMVKEKEERGISRLAQATQERTDLYAKQGRGSQFTSKEERDKWIKKELKSLDQAINDKKRQIAAIHKDLEDTEMNKEKNLEQYSKLDQDLNEVKTRVEELDKKYYEVKNKKDELQSERNYLWREENAEQQALAAKREDLEKKQQLLRAATGKAILNGIDSINKVLEHFRRKGINQHVINGYHGIVMNNFECEPAFYTCVEVTAGTRLFYHIVETDEVSTKILMEFNKMNLPGEVTFLPLSKLDVRDTAYPETNDAIPMISKLRYSPNFDKAFKHVFGKTLICRSMEVSTQLARAFTMDCITLEGDQVSHRGALTGGYYDTRKSRLELQKDMRKAEEELAELEAKLNENLRRNIEHILFIKI</sequence>
<dbReference type="FunFam" id="1.20.1060.20:FF:000002">
    <property type="entry name" value="Structural maintenance of chromosomes 3"/>
    <property type="match status" value="1"/>
</dbReference>
<keyword evidence="15" id="KW-0131">Cell cycle</keyword>
<evidence type="ECO:0000256" key="5">
    <source>
        <dbReference type="ARBA" id="ARBA00013064"/>
    </source>
</evidence>
<organism evidence="27 28">
    <name type="scientific">Crenichthys baileyi</name>
    <name type="common">White River springfish</name>
    <dbReference type="NCBI Taxonomy" id="28760"/>
    <lineage>
        <taxon>Eukaryota</taxon>
        <taxon>Metazoa</taxon>
        <taxon>Chordata</taxon>
        <taxon>Craniata</taxon>
        <taxon>Vertebrata</taxon>
        <taxon>Euteleostomi</taxon>
        <taxon>Actinopterygii</taxon>
        <taxon>Neopterygii</taxon>
        <taxon>Teleostei</taxon>
        <taxon>Neoteleostei</taxon>
        <taxon>Acanthomorphata</taxon>
        <taxon>Ovalentaria</taxon>
        <taxon>Atherinomorphae</taxon>
        <taxon>Cyprinodontiformes</taxon>
        <taxon>Goodeidae</taxon>
        <taxon>Crenichthys</taxon>
    </lineage>
</organism>
<dbReference type="Gene3D" id="1.20.1060.20">
    <property type="match status" value="1"/>
</dbReference>
<dbReference type="EMBL" id="JAHHUM010002888">
    <property type="protein sequence ID" value="KAK5600392.1"/>
    <property type="molecule type" value="Genomic_DNA"/>
</dbReference>
<evidence type="ECO:0000256" key="14">
    <source>
        <dbReference type="ARBA" id="ARBA00023242"/>
    </source>
</evidence>
<dbReference type="Gene3D" id="3.90.190.10">
    <property type="entry name" value="Protein tyrosine phosphatase superfamily"/>
    <property type="match status" value="1"/>
</dbReference>
<feature type="region of interest" description="Disordered" evidence="23">
    <location>
        <begin position="140"/>
        <end position="165"/>
    </location>
</feature>
<dbReference type="SUPFAM" id="SSF52540">
    <property type="entry name" value="P-loop containing nucleoside triphosphate hydrolases"/>
    <property type="match status" value="1"/>
</dbReference>
<evidence type="ECO:0000256" key="16">
    <source>
        <dbReference type="ARBA" id="ARBA00034085"/>
    </source>
</evidence>
<dbReference type="InterPro" id="IPR010935">
    <property type="entry name" value="SMC_hinge"/>
</dbReference>
<dbReference type="InterPro" id="IPR036277">
    <property type="entry name" value="SMC_hinge_sf"/>
</dbReference>
<dbReference type="GO" id="GO:0005694">
    <property type="term" value="C:chromosome"/>
    <property type="evidence" value="ECO:0007669"/>
    <property type="project" value="UniProtKB-SubCell"/>
</dbReference>
<evidence type="ECO:0000256" key="18">
    <source>
        <dbReference type="ARBA" id="ARBA00048336"/>
    </source>
</evidence>
<dbReference type="Pfam" id="PF00782">
    <property type="entry name" value="DSPc"/>
    <property type="match status" value="1"/>
</dbReference>
<evidence type="ECO:0000256" key="13">
    <source>
        <dbReference type="ARBA" id="ARBA00023054"/>
    </source>
</evidence>
<dbReference type="GO" id="GO:0005524">
    <property type="term" value="F:ATP binding"/>
    <property type="evidence" value="ECO:0007669"/>
    <property type="project" value="InterPro"/>
</dbReference>
<feature type="domain" description="Rhodanese" evidence="26">
    <location>
        <begin position="18"/>
        <end position="136"/>
    </location>
</feature>
<evidence type="ECO:0000259" key="26">
    <source>
        <dbReference type="PROSITE" id="PS50206"/>
    </source>
</evidence>
<evidence type="ECO:0000256" key="17">
    <source>
        <dbReference type="ARBA" id="ARBA00047761"/>
    </source>
</evidence>
<comment type="function">
    <text evidence="16">Central component of cohesin, a complex required for chromosome cohesion during the cell cycle. The cohesin complex may form a large proteinaceous ring within which sister chromatids can be trapped. At anaphase, the complex is cleaved and dissociates from chromatin, allowing sister chromatids to segregate. Cohesion is coupled to DNA replication and is involved in DNA repair. The cohesin complex also plays an important role in spindle pole assembly during mitosis and in chromosomes movement.</text>
</comment>
<feature type="coiled-coil region" evidence="22">
    <location>
        <begin position="1053"/>
        <end position="1080"/>
    </location>
</feature>
<feature type="domain" description="Tyrosine-protein phosphatase" evidence="24">
    <location>
        <begin position="170"/>
        <end position="311"/>
    </location>
</feature>
<dbReference type="SUPFAM" id="SSF52821">
    <property type="entry name" value="Rhodanese/Cell cycle control phosphatase"/>
    <property type="match status" value="1"/>
</dbReference>
<evidence type="ECO:0000256" key="7">
    <source>
        <dbReference type="ARBA" id="ARBA00018690"/>
    </source>
</evidence>
<dbReference type="PROSITE" id="PS50054">
    <property type="entry name" value="TYR_PHOSPHATASE_DUAL"/>
    <property type="match status" value="1"/>
</dbReference>
<dbReference type="EC" id="3.1.3.48" evidence="5"/>
<dbReference type="InterPro" id="IPR029021">
    <property type="entry name" value="Prot-tyrosine_phosphatase-like"/>
</dbReference>
<dbReference type="PRINTS" id="PR01764">
    <property type="entry name" value="MAPKPHPHTASE"/>
</dbReference>
<evidence type="ECO:0000256" key="1">
    <source>
        <dbReference type="ARBA" id="ARBA00004123"/>
    </source>
</evidence>
<evidence type="ECO:0000313" key="28">
    <source>
        <dbReference type="Proteomes" id="UP001311232"/>
    </source>
</evidence>
<dbReference type="GO" id="GO:0051301">
    <property type="term" value="P:cell division"/>
    <property type="evidence" value="ECO:0007669"/>
    <property type="project" value="UniProtKB-KW"/>
</dbReference>
<dbReference type="SUPFAM" id="SSF52799">
    <property type="entry name" value="(Phosphotyrosine protein) phosphatases II"/>
    <property type="match status" value="1"/>
</dbReference>
<comment type="catalytic activity">
    <reaction evidence="19">
        <text>O-phospho-L-tyrosyl-[protein] + H2O = L-tyrosyl-[protein] + phosphate</text>
        <dbReference type="Rhea" id="RHEA:10684"/>
        <dbReference type="Rhea" id="RHEA-COMP:10136"/>
        <dbReference type="Rhea" id="RHEA-COMP:20101"/>
        <dbReference type="ChEBI" id="CHEBI:15377"/>
        <dbReference type="ChEBI" id="CHEBI:43474"/>
        <dbReference type="ChEBI" id="CHEBI:46858"/>
        <dbReference type="ChEBI" id="CHEBI:61978"/>
        <dbReference type="EC" id="3.1.3.48"/>
    </reaction>
</comment>
<dbReference type="InterPro" id="IPR036873">
    <property type="entry name" value="Rhodanese-like_dom_sf"/>
</dbReference>
<evidence type="ECO:0000256" key="23">
    <source>
        <dbReference type="SAM" id="MobiDB-lite"/>
    </source>
</evidence>
<dbReference type="FunFam" id="3.30.70.1620:FF:000002">
    <property type="entry name" value="Structural maintenance of chromosomes 3"/>
    <property type="match status" value="1"/>
</dbReference>
<keyword evidence="14" id="KW-0539">Nucleus</keyword>
<dbReference type="SMART" id="SM00195">
    <property type="entry name" value="DSPc"/>
    <property type="match status" value="1"/>
</dbReference>
<dbReference type="PROSITE" id="PS00383">
    <property type="entry name" value="TYR_PHOSPHATASE_1"/>
    <property type="match status" value="1"/>
</dbReference>
<dbReference type="InterPro" id="IPR000340">
    <property type="entry name" value="Dual-sp_phosphatase_cat-dom"/>
</dbReference>
<dbReference type="InterPro" id="IPR008343">
    <property type="entry name" value="MKP"/>
</dbReference>
<dbReference type="GO" id="GO:0051276">
    <property type="term" value="P:chromosome organization"/>
    <property type="evidence" value="ECO:0007669"/>
    <property type="project" value="InterPro"/>
</dbReference>
<dbReference type="SMART" id="SM00968">
    <property type="entry name" value="SMC_hinge"/>
    <property type="match status" value="1"/>
</dbReference>
<dbReference type="Pfam" id="PF06470">
    <property type="entry name" value="SMC_hinge"/>
    <property type="match status" value="1"/>
</dbReference>
<dbReference type="InterPro" id="IPR027417">
    <property type="entry name" value="P-loop_NTPase"/>
</dbReference>
<evidence type="ECO:0000256" key="21">
    <source>
        <dbReference type="ARBA" id="ARBA00073903"/>
    </source>
</evidence>
<proteinExistence type="inferred from homology"/>
<feature type="domain" description="Tyrosine specific protein phosphatases" evidence="25">
    <location>
        <begin position="232"/>
        <end position="289"/>
    </location>
</feature>
<comment type="caution">
    <text evidence="27">The sequence shown here is derived from an EMBL/GenBank/DDBJ whole genome shotgun (WGS) entry which is preliminary data.</text>
</comment>
<keyword evidence="10" id="KW-0498">Mitosis</keyword>
<dbReference type="InterPro" id="IPR001763">
    <property type="entry name" value="Rhodanese-like_dom"/>
</dbReference>
<gene>
    <name evidence="27" type="primary">SMC3_2</name>
    <name evidence="27" type="ORF">CRENBAI_023574</name>
</gene>
<keyword evidence="28" id="KW-1185">Reference proteome</keyword>
<evidence type="ECO:0000256" key="15">
    <source>
        <dbReference type="ARBA" id="ARBA00023306"/>
    </source>
</evidence>
<comment type="similarity">
    <text evidence="3">Belongs to the SMC family. SMC3 subfamily.</text>
</comment>
<dbReference type="FunFam" id="3.90.190.10:FF:000057">
    <property type="entry name" value="Dual specificity phosphatase 5"/>
    <property type="match status" value="1"/>
</dbReference>
<comment type="similarity">
    <text evidence="4">Belongs to the protein-tyrosine phosphatase family. Non-receptor class dual specificity subfamily.</text>
</comment>
<evidence type="ECO:0000256" key="12">
    <source>
        <dbReference type="ARBA" id="ARBA00022912"/>
    </source>
</evidence>
<dbReference type="GO" id="GO:0004722">
    <property type="term" value="F:protein serine/threonine phosphatase activity"/>
    <property type="evidence" value="ECO:0007669"/>
    <property type="project" value="UniProtKB-EC"/>
</dbReference>
<dbReference type="InterPro" id="IPR041741">
    <property type="entry name" value="SMC3_ABC_euk"/>
</dbReference>
<keyword evidence="8" id="KW-0158">Chromosome</keyword>
<keyword evidence="12" id="KW-0904">Protein phosphatase</keyword>
<protein>
    <recommendedName>
        <fullName evidence="21">Dual specificity protein phosphatase 5</fullName>
        <ecNumber evidence="6">3.1.3.16</ecNumber>
        <ecNumber evidence="5">3.1.3.48</ecNumber>
    </recommendedName>
    <alternativeName>
        <fullName evidence="7">Structural maintenance of chromosomes protein 3</fullName>
    </alternativeName>
</protein>
<feature type="compositionally biased region" description="Basic and acidic residues" evidence="23">
    <location>
        <begin position="147"/>
        <end position="165"/>
    </location>
</feature>
<dbReference type="Proteomes" id="UP001311232">
    <property type="component" value="Unassembled WGS sequence"/>
</dbReference>
<keyword evidence="11" id="KW-0378">Hydrolase</keyword>
<dbReference type="CDD" id="cd03272">
    <property type="entry name" value="ABC_SMC3_euk"/>
    <property type="match status" value="1"/>
</dbReference>
<keyword evidence="13 22" id="KW-0175">Coiled coil</keyword>
<reference evidence="27 28" key="1">
    <citation type="submission" date="2021-06" db="EMBL/GenBank/DDBJ databases">
        <authorList>
            <person name="Palmer J.M."/>
        </authorList>
    </citation>
    <scope>NUCLEOTIDE SEQUENCE [LARGE SCALE GENOMIC DNA]</scope>
    <source>
        <strain evidence="27 28">MEX-2019</strain>
        <tissue evidence="27">Muscle</tissue>
    </source>
</reference>
<dbReference type="PROSITE" id="PS50056">
    <property type="entry name" value="TYR_PHOSPHATASE_2"/>
    <property type="match status" value="1"/>
</dbReference>
<name>A0AAV9QWA5_9TELE</name>
<dbReference type="Gene3D" id="3.30.70.1620">
    <property type="match status" value="1"/>
</dbReference>
<comment type="subcellular location">
    <subcellularLocation>
        <location evidence="2">Chromosome</location>
    </subcellularLocation>
    <subcellularLocation>
        <location evidence="1">Nucleus</location>
    </subcellularLocation>
</comment>
<dbReference type="InterPro" id="IPR003595">
    <property type="entry name" value="Tyr_Pase_cat"/>
</dbReference>
<evidence type="ECO:0000313" key="27">
    <source>
        <dbReference type="EMBL" id="KAK5600392.1"/>
    </source>
</evidence>
<evidence type="ECO:0000256" key="19">
    <source>
        <dbReference type="ARBA" id="ARBA00051722"/>
    </source>
</evidence>
<dbReference type="Gene3D" id="3.40.250.10">
    <property type="entry name" value="Rhodanese-like domain"/>
    <property type="match status" value="1"/>
</dbReference>
<evidence type="ECO:0000256" key="6">
    <source>
        <dbReference type="ARBA" id="ARBA00013081"/>
    </source>
</evidence>
<evidence type="ECO:0000256" key="20">
    <source>
        <dbReference type="ARBA" id="ARBA00059492"/>
    </source>
</evidence>
<evidence type="ECO:0000256" key="22">
    <source>
        <dbReference type="SAM" id="Coils"/>
    </source>
</evidence>
<dbReference type="Pfam" id="PF02463">
    <property type="entry name" value="SMC_N"/>
    <property type="match status" value="1"/>
</dbReference>
<keyword evidence="9" id="KW-0132">Cell division</keyword>
<evidence type="ECO:0000256" key="4">
    <source>
        <dbReference type="ARBA" id="ARBA00008601"/>
    </source>
</evidence>
<evidence type="ECO:0000256" key="10">
    <source>
        <dbReference type="ARBA" id="ARBA00022776"/>
    </source>
</evidence>
<dbReference type="AlphaFoldDB" id="A0AAV9QWA5"/>
<dbReference type="PROSITE" id="PS50206">
    <property type="entry name" value="RHODANESE_3"/>
    <property type="match status" value="1"/>
</dbReference>
<dbReference type="Gene3D" id="3.40.50.300">
    <property type="entry name" value="P-loop containing nucleotide triphosphate hydrolases"/>
    <property type="match status" value="1"/>
</dbReference>
<accession>A0AAV9QWA5</accession>
<evidence type="ECO:0000256" key="11">
    <source>
        <dbReference type="ARBA" id="ARBA00022801"/>
    </source>
</evidence>
<evidence type="ECO:0000256" key="8">
    <source>
        <dbReference type="ARBA" id="ARBA00022454"/>
    </source>
</evidence>
<dbReference type="InterPro" id="IPR020422">
    <property type="entry name" value="TYR_PHOSPHATASE_DUAL_dom"/>
</dbReference>
<feature type="coiled-coil region" evidence="22">
    <location>
        <begin position="777"/>
        <end position="881"/>
    </location>
</feature>
<dbReference type="FunFam" id="3.40.250.10:FF:000023">
    <property type="entry name" value="Dual specificity protein phosphatase"/>
    <property type="match status" value="1"/>
</dbReference>
<dbReference type="SMART" id="SM00450">
    <property type="entry name" value="RHOD"/>
    <property type="match status" value="1"/>
</dbReference>
<dbReference type="InterPro" id="IPR000387">
    <property type="entry name" value="Tyr_Pase_dom"/>
</dbReference>
<comment type="function">
    <text evidence="20">Dual specificity protein phosphatase; active with phosphotyrosine, phosphoserine and phosphothreonine residues. The highest relative activity is toward ERK1.</text>
</comment>
<comment type="catalytic activity">
    <reaction evidence="18">
        <text>O-phospho-L-threonyl-[protein] + H2O = L-threonyl-[protein] + phosphate</text>
        <dbReference type="Rhea" id="RHEA:47004"/>
        <dbReference type="Rhea" id="RHEA-COMP:11060"/>
        <dbReference type="Rhea" id="RHEA-COMP:11605"/>
        <dbReference type="ChEBI" id="CHEBI:15377"/>
        <dbReference type="ChEBI" id="CHEBI:30013"/>
        <dbReference type="ChEBI" id="CHEBI:43474"/>
        <dbReference type="ChEBI" id="CHEBI:61977"/>
        <dbReference type="EC" id="3.1.3.16"/>
    </reaction>
</comment>
<evidence type="ECO:0000256" key="9">
    <source>
        <dbReference type="ARBA" id="ARBA00022618"/>
    </source>
</evidence>
<dbReference type="InterPro" id="IPR003395">
    <property type="entry name" value="RecF/RecN/SMC_N"/>
</dbReference>
<dbReference type="SMART" id="SM00404">
    <property type="entry name" value="PTPc_motif"/>
    <property type="match status" value="1"/>
</dbReference>
<dbReference type="GO" id="GO:0016887">
    <property type="term" value="F:ATP hydrolysis activity"/>
    <property type="evidence" value="ECO:0007669"/>
    <property type="project" value="InterPro"/>
</dbReference>
<dbReference type="InterPro" id="IPR016130">
    <property type="entry name" value="Tyr_Pase_AS"/>
</dbReference>
<comment type="catalytic activity">
    <reaction evidence="17">
        <text>O-phospho-L-seryl-[protein] + H2O = L-seryl-[protein] + phosphate</text>
        <dbReference type="Rhea" id="RHEA:20629"/>
        <dbReference type="Rhea" id="RHEA-COMP:9863"/>
        <dbReference type="Rhea" id="RHEA-COMP:11604"/>
        <dbReference type="ChEBI" id="CHEBI:15377"/>
        <dbReference type="ChEBI" id="CHEBI:29999"/>
        <dbReference type="ChEBI" id="CHEBI:43474"/>
        <dbReference type="ChEBI" id="CHEBI:83421"/>
        <dbReference type="EC" id="3.1.3.16"/>
    </reaction>
</comment>
<evidence type="ECO:0000259" key="25">
    <source>
        <dbReference type="PROSITE" id="PS50056"/>
    </source>
</evidence>
<dbReference type="GO" id="GO:0004725">
    <property type="term" value="F:protein tyrosine phosphatase activity"/>
    <property type="evidence" value="ECO:0007669"/>
    <property type="project" value="UniProtKB-EC"/>
</dbReference>
<evidence type="ECO:0000256" key="2">
    <source>
        <dbReference type="ARBA" id="ARBA00004286"/>
    </source>
</evidence>
<evidence type="ECO:0000259" key="24">
    <source>
        <dbReference type="PROSITE" id="PS50054"/>
    </source>
</evidence>
<dbReference type="GO" id="GO:0017017">
    <property type="term" value="F:MAP kinase tyrosine/serine/threonine phosphatase activity"/>
    <property type="evidence" value="ECO:0007669"/>
    <property type="project" value="InterPro"/>
</dbReference>
<dbReference type="EC" id="3.1.3.16" evidence="6"/>
<dbReference type="SUPFAM" id="SSF75553">
    <property type="entry name" value="Smc hinge domain"/>
    <property type="match status" value="1"/>
</dbReference>
<dbReference type="Pfam" id="PF00581">
    <property type="entry name" value="Rhodanese"/>
    <property type="match status" value="1"/>
</dbReference>
<dbReference type="FunFam" id="3.40.50.300:FF:000424">
    <property type="entry name" value="Structural maintenance of chromosomes 3"/>
    <property type="match status" value="1"/>
</dbReference>
<dbReference type="CDD" id="cd01446">
    <property type="entry name" value="DSP_MapKP"/>
    <property type="match status" value="1"/>
</dbReference>
<feature type="region of interest" description="Disordered" evidence="23">
    <location>
        <begin position="621"/>
        <end position="645"/>
    </location>
</feature>
<dbReference type="GO" id="GO:0005634">
    <property type="term" value="C:nucleus"/>
    <property type="evidence" value="ECO:0007669"/>
    <property type="project" value="UniProtKB-SubCell"/>
</dbReference>